<dbReference type="AlphaFoldDB" id="A0A0R3PYJ0"/>
<accession>A0A0R3PYJ0</accession>
<dbReference type="OrthoDB" id="5868180at2759"/>
<proteinExistence type="predicted"/>
<evidence type="ECO:0000313" key="1">
    <source>
        <dbReference type="EMBL" id="VDM63083.1"/>
    </source>
</evidence>
<dbReference type="Proteomes" id="UP000267027">
    <property type="component" value="Unassembled WGS sequence"/>
</dbReference>
<evidence type="ECO:0000313" key="3">
    <source>
        <dbReference type="WBParaSite" id="ACOC_0001149701-mRNA-1"/>
    </source>
</evidence>
<name>A0A0R3PYJ0_ANGCS</name>
<protein>
    <submittedName>
        <fullName evidence="1 3">Uncharacterized protein</fullName>
    </submittedName>
</protein>
<dbReference type="EMBL" id="UYYA01004708">
    <property type="protein sequence ID" value="VDM63083.1"/>
    <property type="molecule type" value="Genomic_DNA"/>
</dbReference>
<sequence length="72" mass="8531">MKEVRSARDPEYKTLDLDISEWESVKIVKRSEINPKEILKTARSTTLLKTRMYSANLIFINIVNHQHYLLQI</sequence>
<reference evidence="3" key="1">
    <citation type="submission" date="2017-02" db="UniProtKB">
        <authorList>
            <consortium name="WormBaseParasite"/>
        </authorList>
    </citation>
    <scope>IDENTIFICATION</scope>
</reference>
<reference evidence="1 2" key="2">
    <citation type="submission" date="2018-11" db="EMBL/GenBank/DDBJ databases">
        <authorList>
            <consortium name="Pathogen Informatics"/>
        </authorList>
    </citation>
    <scope>NUCLEOTIDE SEQUENCE [LARGE SCALE GENOMIC DNA]</scope>
    <source>
        <strain evidence="1 2">Costa Rica</strain>
    </source>
</reference>
<dbReference type="WBParaSite" id="ACOC_0001149701-mRNA-1">
    <property type="protein sequence ID" value="ACOC_0001149701-mRNA-1"/>
    <property type="gene ID" value="ACOC_0001149701"/>
</dbReference>
<organism evidence="3">
    <name type="scientific">Angiostrongylus costaricensis</name>
    <name type="common">Nematode worm</name>
    <dbReference type="NCBI Taxonomy" id="334426"/>
    <lineage>
        <taxon>Eukaryota</taxon>
        <taxon>Metazoa</taxon>
        <taxon>Ecdysozoa</taxon>
        <taxon>Nematoda</taxon>
        <taxon>Chromadorea</taxon>
        <taxon>Rhabditida</taxon>
        <taxon>Rhabditina</taxon>
        <taxon>Rhabditomorpha</taxon>
        <taxon>Strongyloidea</taxon>
        <taxon>Metastrongylidae</taxon>
        <taxon>Angiostrongylus</taxon>
    </lineage>
</organism>
<gene>
    <name evidence="1" type="ORF">ACOC_LOCUS11498</name>
</gene>
<evidence type="ECO:0000313" key="2">
    <source>
        <dbReference type="Proteomes" id="UP000267027"/>
    </source>
</evidence>
<keyword evidence="2" id="KW-1185">Reference proteome</keyword>